<dbReference type="EMBL" id="CM000363">
    <property type="protein sequence ID" value="EDX09960.1"/>
    <property type="molecule type" value="Genomic_DNA"/>
</dbReference>
<feature type="compositionally biased region" description="Basic residues" evidence="1">
    <location>
        <begin position="103"/>
        <end position="112"/>
    </location>
</feature>
<accession>B4QP62</accession>
<feature type="compositionally biased region" description="Basic and acidic residues" evidence="1">
    <location>
        <begin position="15"/>
        <end position="26"/>
    </location>
</feature>
<dbReference type="Proteomes" id="UP000000304">
    <property type="component" value="Chromosome 3L"/>
</dbReference>
<feature type="region of interest" description="Disordered" evidence="1">
    <location>
        <begin position="92"/>
        <end position="112"/>
    </location>
</feature>
<evidence type="ECO:0000313" key="2">
    <source>
        <dbReference type="EMBL" id="EDX09960.1"/>
    </source>
</evidence>
<name>B4QP62_DROSI</name>
<evidence type="ECO:0000313" key="3">
    <source>
        <dbReference type="Proteomes" id="UP000000304"/>
    </source>
</evidence>
<reference evidence="2 3" key="1">
    <citation type="journal article" date="2007" name="Nature">
        <title>Evolution of genes and genomes on the Drosophila phylogeny.</title>
        <authorList>
            <consortium name="Drosophila 12 Genomes Consortium"/>
            <person name="Clark A.G."/>
            <person name="Eisen M.B."/>
            <person name="Smith D.R."/>
            <person name="Bergman C.M."/>
            <person name="Oliver B."/>
            <person name="Markow T.A."/>
            <person name="Kaufman T.C."/>
            <person name="Kellis M."/>
            <person name="Gelbart W."/>
            <person name="Iyer V.N."/>
            <person name="Pollard D.A."/>
            <person name="Sackton T.B."/>
            <person name="Larracuente A.M."/>
            <person name="Singh N.D."/>
            <person name="Abad J.P."/>
            <person name="Abt D.N."/>
            <person name="Adryan B."/>
            <person name="Aguade M."/>
            <person name="Akashi H."/>
            <person name="Anderson W.W."/>
            <person name="Aquadro C.F."/>
            <person name="Ardell D.H."/>
            <person name="Arguello R."/>
            <person name="Artieri C.G."/>
            <person name="Barbash D.A."/>
            <person name="Barker D."/>
            <person name="Barsanti P."/>
            <person name="Batterham P."/>
            <person name="Batzoglou S."/>
            <person name="Begun D."/>
            <person name="Bhutkar A."/>
            <person name="Blanco E."/>
            <person name="Bosak S.A."/>
            <person name="Bradley R.K."/>
            <person name="Brand A.D."/>
            <person name="Brent M.R."/>
            <person name="Brooks A.N."/>
            <person name="Brown R.H."/>
            <person name="Butlin R.K."/>
            <person name="Caggese C."/>
            <person name="Calvi B.R."/>
            <person name="Bernardo de Carvalho A."/>
            <person name="Caspi A."/>
            <person name="Castrezana S."/>
            <person name="Celniker S.E."/>
            <person name="Chang J.L."/>
            <person name="Chapple C."/>
            <person name="Chatterji S."/>
            <person name="Chinwalla A."/>
            <person name="Civetta A."/>
            <person name="Clifton S.W."/>
            <person name="Comeron J.M."/>
            <person name="Costello J.C."/>
            <person name="Coyne J.A."/>
            <person name="Daub J."/>
            <person name="David R.G."/>
            <person name="Delcher A.L."/>
            <person name="Delehaunty K."/>
            <person name="Do C.B."/>
            <person name="Ebling H."/>
            <person name="Edwards K."/>
            <person name="Eickbush T."/>
            <person name="Evans J.D."/>
            <person name="Filipski A."/>
            <person name="Findeiss S."/>
            <person name="Freyhult E."/>
            <person name="Fulton L."/>
            <person name="Fulton R."/>
            <person name="Garcia A.C."/>
            <person name="Gardiner A."/>
            <person name="Garfield D.A."/>
            <person name="Garvin B.E."/>
            <person name="Gibson G."/>
            <person name="Gilbert D."/>
            <person name="Gnerre S."/>
            <person name="Godfrey J."/>
            <person name="Good R."/>
            <person name="Gotea V."/>
            <person name="Gravely B."/>
            <person name="Greenberg A.J."/>
            <person name="Griffiths-Jones S."/>
            <person name="Gross S."/>
            <person name="Guigo R."/>
            <person name="Gustafson E.A."/>
            <person name="Haerty W."/>
            <person name="Hahn M.W."/>
            <person name="Halligan D.L."/>
            <person name="Halpern A.L."/>
            <person name="Halter G.M."/>
            <person name="Han M.V."/>
            <person name="Heger A."/>
            <person name="Hillier L."/>
            <person name="Hinrichs A.S."/>
            <person name="Holmes I."/>
            <person name="Hoskins R.A."/>
            <person name="Hubisz M.J."/>
            <person name="Hultmark D."/>
            <person name="Huntley M.A."/>
            <person name="Jaffe D.B."/>
            <person name="Jagadeeshan S."/>
            <person name="Jeck W.R."/>
            <person name="Johnson J."/>
            <person name="Jones C.D."/>
            <person name="Jordan W.C."/>
            <person name="Karpen G.H."/>
            <person name="Kataoka E."/>
            <person name="Keightley P.D."/>
            <person name="Kheradpour P."/>
            <person name="Kirkness E.F."/>
            <person name="Koerich L.B."/>
            <person name="Kristiansen K."/>
            <person name="Kudrna D."/>
            <person name="Kulathinal R.J."/>
            <person name="Kumar S."/>
            <person name="Kwok R."/>
            <person name="Lander E."/>
            <person name="Langley C.H."/>
            <person name="Lapoint R."/>
            <person name="Lazzaro B.P."/>
            <person name="Lee S.J."/>
            <person name="Levesque L."/>
            <person name="Li R."/>
            <person name="Lin C.F."/>
            <person name="Lin M.F."/>
            <person name="Lindblad-Toh K."/>
            <person name="Llopart A."/>
            <person name="Long M."/>
            <person name="Low L."/>
            <person name="Lozovsky E."/>
            <person name="Lu J."/>
            <person name="Luo M."/>
            <person name="Machado C.A."/>
            <person name="Makalowski W."/>
            <person name="Marzo M."/>
            <person name="Matsuda M."/>
            <person name="Matzkin L."/>
            <person name="McAllister B."/>
            <person name="McBride C.S."/>
            <person name="McKernan B."/>
            <person name="McKernan K."/>
            <person name="Mendez-Lago M."/>
            <person name="Minx P."/>
            <person name="Mollenhauer M.U."/>
            <person name="Montooth K."/>
            <person name="Mount S.M."/>
            <person name="Mu X."/>
            <person name="Myers E."/>
            <person name="Negre B."/>
            <person name="Newfeld S."/>
            <person name="Nielsen R."/>
            <person name="Noor M.A."/>
            <person name="O'Grady P."/>
            <person name="Pachter L."/>
            <person name="Papaceit M."/>
            <person name="Parisi M.J."/>
            <person name="Parisi M."/>
            <person name="Parts L."/>
            <person name="Pedersen J.S."/>
            <person name="Pesole G."/>
            <person name="Phillippy A.M."/>
            <person name="Ponting C.P."/>
            <person name="Pop M."/>
            <person name="Porcelli D."/>
            <person name="Powell J.R."/>
            <person name="Prohaska S."/>
            <person name="Pruitt K."/>
            <person name="Puig M."/>
            <person name="Quesneville H."/>
            <person name="Ram K.R."/>
            <person name="Rand D."/>
            <person name="Rasmussen M.D."/>
            <person name="Reed L.K."/>
            <person name="Reenan R."/>
            <person name="Reily A."/>
            <person name="Remington K.A."/>
            <person name="Rieger T.T."/>
            <person name="Ritchie M.G."/>
            <person name="Robin C."/>
            <person name="Rogers Y.H."/>
            <person name="Rohde C."/>
            <person name="Rozas J."/>
            <person name="Rubenfield M.J."/>
            <person name="Ruiz A."/>
            <person name="Russo S."/>
            <person name="Salzberg S.L."/>
            <person name="Sanchez-Gracia A."/>
            <person name="Saranga D.J."/>
            <person name="Sato H."/>
            <person name="Schaeffer S.W."/>
            <person name="Schatz M.C."/>
            <person name="Schlenke T."/>
            <person name="Schwartz R."/>
            <person name="Segarra C."/>
            <person name="Singh R.S."/>
            <person name="Sirot L."/>
            <person name="Sirota M."/>
            <person name="Sisneros N.B."/>
            <person name="Smith C.D."/>
            <person name="Smith T.F."/>
            <person name="Spieth J."/>
            <person name="Stage D.E."/>
            <person name="Stark A."/>
            <person name="Stephan W."/>
            <person name="Strausberg R.L."/>
            <person name="Strempel S."/>
            <person name="Sturgill D."/>
            <person name="Sutton G."/>
            <person name="Sutton G.G."/>
            <person name="Tao W."/>
            <person name="Teichmann S."/>
            <person name="Tobari Y.N."/>
            <person name="Tomimura Y."/>
            <person name="Tsolas J.M."/>
            <person name="Valente V.L."/>
            <person name="Venter E."/>
            <person name="Venter J.C."/>
            <person name="Vicario S."/>
            <person name="Vieira F.G."/>
            <person name="Vilella A.J."/>
            <person name="Villasante A."/>
            <person name="Walenz B."/>
            <person name="Wang J."/>
            <person name="Wasserman M."/>
            <person name="Watts T."/>
            <person name="Wilson D."/>
            <person name="Wilson R.K."/>
            <person name="Wing R.A."/>
            <person name="Wolfner M.F."/>
            <person name="Wong A."/>
            <person name="Wong G.K."/>
            <person name="Wu C.I."/>
            <person name="Wu G."/>
            <person name="Yamamoto D."/>
            <person name="Yang H.P."/>
            <person name="Yang S.P."/>
            <person name="Yorke J.A."/>
            <person name="Yoshida K."/>
            <person name="Zdobnov E."/>
            <person name="Zhang P."/>
            <person name="Zhang Y."/>
            <person name="Zimin A.V."/>
            <person name="Baldwin J."/>
            <person name="Abdouelleil A."/>
            <person name="Abdulkadir J."/>
            <person name="Abebe A."/>
            <person name="Abera B."/>
            <person name="Abreu J."/>
            <person name="Acer S.C."/>
            <person name="Aftuck L."/>
            <person name="Alexander A."/>
            <person name="An P."/>
            <person name="Anderson E."/>
            <person name="Anderson S."/>
            <person name="Arachi H."/>
            <person name="Azer M."/>
            <person name="Bachantsang P."/>
            <person name="Barry A."/>
            <person name="Bayul T."/>
            <person name="Berlin A."/>
            <person name="Bessette D."/>
            <person name="Bloom T."/>
            <person name="Blye J."/>
            <person name="Boguslavskiy L."/>
            <person name="Bonnet C."/>
            <person name="Boukhgalter B."/>
            <person name="Bourzgui I."/>
            <person name="Brown A."/>
            <person name="Cahill P."/>
            <person name="Channer S."/>
            <person name="Cheshatsang Y."/>
            <person name="Chuda L."/>
            <person name="Citroen M."/>
            <person name="Collymore A."/>
            <person name="Cooke P."/>
            <person name="Costello M."/>
            <person name="D'Aco K."/>
            <person name="Daza R."/>
            <person name="De Haan G."/>
            <person name="DeGray S."/>
            <person name="DeMaso C."/>
            <person name="Dhargay N."/>
            <person name="Dooley K."/>
            <person name="Dooley E."/>
            <person name="Doricent M."/>
            <person name="Dorje P."/>
            <person name="Dorjee K."/>
            <person name="Dupes A."/>
            <person name="Elong R."/>
            <person name="Falk J."/>
            <person name="Farina A."/>
            <person name="Faro S."/>
            <person name="Ferguson D."/>
            <person name="Fisher S."/>
            <person name="Foley C.D."/>
            <person name="Franke A."/>
            <person name="Friedrich D."/>
            <person name="Gadbois L."/>
            <person name="Gearin G."/>
            <person name="Gearin C.R."/>
            <person name="Giannoukos G."/>
            <person name="Goode T."/>
            <person name="Graham J."/>
            <person name="Grandbois E."/>
            <person name="Grewal S."/>
            <person name="Gyaltsen K."/>
            <person name="Hafez N."/>
            <person name="Hagos B."/>
            <person name="Hall J."/>
            <person name="Henson C."/>
            <person name="Hollinger A."/>
            <person name="Honan T."/>
            <person name="Huard M.D."/>
            <person name="Hughes L."/>
            <person name="Hurhula B."/>
            <person name="Husby M.E."/>
            <person name="Kamat A."/>
            <person name="Kanga B."/>
            <person name="Kashin S."/>
            <person name="Khazanovich D."/>
            <person name="Kisner P."/>
            <person name="Lance K."/>
            <person name="Lara M."/>
            <person name="Lee W."/>
            <person name="Lennon N."/>
            <person name="Letendre F."/>
            <person name="LeVine R."/>
            <person name="Lipovsky A."/>
            <person name="Liu X."/>
            <person name="Liu J."/>
            <person name="Liu S."/>
            <person name="Lokyitsang T."/>
            <person name="Lokyitsang Y."/>
            <person name="Lubonja R."/>
            <person name="Lui A."/>
            <person name="MacDonald P."/>
            <person name="Magnisalis V."/>
            <person name="Maru K."/>
            <person name="Matthews C."/>
            <person name="McCusker W."/>
            <person name="McDonough S."/>
            <person name="Mehta T."/>
            <person name="Meldrim J."/>
            <person name="Meneus L."/>
            <person name="Mihai O."/>
            <person name="Mihalev A."/>
            <person name="Mihova T."/>
            <person name="Mittelman R."/>
            <person name="Mlenga V."/>
            <person name="Montmayeur A."/>
            <person name="Mulrain L."/>
            <person name="Navidi A."/>
            <person name="Naylor J."/>
            <person name="Negash T."/>
            <person name="Nguyen T."/>
            <person name="Nguyen N."/>
            <person name="Nicol R."/>
            <person name="Norbu C."/>
            <person name="Norbu N."/>
            <person name="Novod N."/>
            <person name="O'Neill B."/>
            <person name="Osman S."/>
            <person name="Markiewicz E."/>
            <person name="Oyono O.L."/>
            <person name="Patti C."/>
            <person name="Phunkhang P."/>
            <person name="Pierre F."/>
            <person name="Priest M."/>
            <person name="Raghuraman S."/>
            <person name="Rege F."/>
            <person name="Reyes R."/>
            <person name="Rise C."/>
            <person name="Rogov P."/>
            <person name="Ross K."/>
            <person name="Ryan E."/>
            <person name="Settipalli S."/>
            <person name="Shea T."/>
            <person name="Sherpa N."/>
            <person name="Shi L."/>
            <person name="Shih D."/>
            <person name="Sparrow T."/>
            <person name="Spaulding J."/>
            <person name="Stalker J."/>
            <person name="Stange-Thomann N."/>
            <person name="Stavropoulos S."/>
            <person name="Stone C."/>
            <person name="Strader C."/>
            <person name="Tesfaye S."/>
            <person name="Thomson T."/>
            <person name="Thoulutsang Y."/>
            <person name="Thoulutsang D."/>
            <person name="Topham K."/>
            <person name="Topping I."/>
            <person name="Tsamla T."/>
            <person name="Vassiliev H."/>
            <person name="Vo A."/>
            <person name="Wangchuk T."/>
            <person name="Wangdi T."/>
            <person name="Weiand M."/>
            <person name="Wilkinson J."/>
            <person name="Wilson A."/>
            <person name="Yadav S."/>
            <person name="Young G."/>
            <person name="Yu Q."/>
            <person name="Zembek L."/>
            <person name="Zhong D."/>
            <person name="Zimmer A."/>
            <person name="Zwirko Z."/>
            <person name="Jaffe D.B."/>
            <person name="Alvarez P."/>
            <person name="Brockman W."/>
            <person name="Butler J."/>
            <person name="Chin C."/>
            <person name="Gnerre S."/>
            <person name="Grabherr M."/>
            <person name="Kleber M."/>
            <person name="Mauceli E."/>
            <person name="MacCallum I."/>
        </authorList>
    </citation>
    <scope>NUCLEOTIDE SEQUENCE [LARGE SCALE GENOMIC DNA]</scope>
    <source>
        <strain evidence="3">white501</strain>
    </source>
</reference>
<sequence>MQMTSRTIVINFAEHQPRWHKAESKSPKPKKAKVGERQCRVFEFEIFAIANPVLQVPKLMMEINSRERRTRTRTMLTARTSRSQKFRFCTQEEKPGKTGWKIQRGRPQHFWG</sequence>
<dbReference type="OMA" id="VINFAKH"/>
<protein>
    <submittedName>
        <fullName evidence="2">GD12863</fullName>
    </submittedName>
</protein>
<feature type="region of interest" description="Disordered" evidence="1">
    <location>
        <begin position="14"/>
        <end position="34"/>
    </location>
</feature>
<organism evidence="2 3">
    <name type="scientific">Drosophila simulans</name>
    <name type="common">Fruit fly</name>
    <dbReference type="NCBI Taxonomy" id="7240"/>
    <lineage>
        <taxon>Eukaryota</taxon>
        <taxon>Metazoa</taxon>
        <taxon>Ecdysozoa</taxon>
        <taxon>Arthropoda</taxon>
        <taxon>Hexapoda</taxon>
        <taxon>Insecta</taxon>
        <taxon>Pterygota</taxon>
        <taxon>Neoptera</taxon>
        <taxon>Endopterygota</taxon>
        <taxon>Diptera</taxon>
        <taxon>Brachycera</taxon>
        <taxon>Muscomorpha</taxon>
        <taxon>Ephydroidea</taxon>
        <taxon>Drosophilidae</taxon>
        <taxon>Drosophila</taxon>
        <taxon>Sophophora</taxon>
    </lineage>
</organism>
<gene>
    <name evidence="2" type="primary">Dsim\GD12863</name>
    <name evidence="2" type="ORF">Dsim_GD12863</name>
</gene>
<evidence type="ECO:0000256" key="1">
    <source>
        <dbReference type="SAM" id="MobiDB-lite"/>
    </source>
</evidence>
<dbReference type="AlphaFoldDB" id="B4QP62"/>
<keyword evidence="3" id="KW-1185">Reference proteome</keyword>
<dbReference type="HOGENOM" id="CLU_157483_0_0_1"/>
<dbReference type="PhylomeDB" id="B4QP62"/>
<proteinExistence type="predicted"/>